<gene>
    <name evidence="2" type="ORF">SAMEA4504048_00637</name>
</gene>
<keyword evidence="2" id="KW-0378">Hydrolase</keyword>
<evidence type="ECO:0000313" key="3">
    <source>
        <dbReference type="Proteomes" id="UP000215144"/>
    </source>
</evidence>
<dbReference type="OrthoDB" id="9760715at2"/>
<dbReference type="PROSITE" id="PS51192">
    <property type="entry name" value="HELICASE_ATP_BIND_1"/>
    <property type="match status" value="1"/>
</dbReference>
<dbReference type="GO" id="GO:0005524">
    <property type="term" value="F:ATP binding"/>
    <property type="evidence" value="ECO:0007669"/>
    <property type="project" value="InterPro"/>
</dbReference>
<dbReference type="InterPro" id="IPR027417">
    <property type="entry name" value="P-loop_NTPase"/>
</dbReference>
<evidence type="ECO:0000259" key="1">
    <source>
        <dbReference type="PROSITE" id="PS51192"/>
    </source>
</evidence>
<dbReference type="AlphaFoldDB" id="A0A239WS30"/>
<dbReference type="EC" id="3.6.1.-" evidence="2"/>
<organism evidence="2 3">
    <name type="scientific">Streptococcus acidominimus</name>
    <dbReference type="NCBI Taxonomy" id="1326"/>
    <lineage>
        <taxon>Bacteria</taxon>
        <taxon>Bacillati</taxon>
        <taxon>Bacillota</taxon>
        <taxon>Bacilli</taxon>
        <taxon>Lactobacillales</taxon>
        <taxon>Streptococcaceae</taxon>
        <taxon>Streptococcus</taxon>
    </lineage>
</organism>
<dbReference type="SMART" id="SM00487">
    <property type="entry name" value="DEXDc"/>
    <property type="match status" value="1"/>
</dbReference>
<dbReference type="PANTHER" id="PTHR10799">
    <property type="entry name" value="SNF2/RAD54 HELICASE FAMILY"/>
    <property type="match status" value="1"/>
</dbReference>
<protein>
    <submittedName>
        <fullName evidence="2">Transcription regulatory protein SNF2</fullName>
        <ecNumber evidence="2">3.6.1.-</ecNumber>
    </submittedName>
</protein>
<sequence length="458" mass="52449">MQLKLHEYQEVAKDFIIRTPYAAVILDMGMGKTATTLSAINELMFDRYEVSKVLVIAPLRVANTVWSDEIEQWEELRHLRYSKIVGTPKQRQAALEKDADIYIVNRENLSWLVEQCSPYFKWDMVVIDELSSFKSWQSKRFKVFMAMRPYMNRIIGLTGTPSSNGLMDLFAEFKVIDGGERLGRFIGEFRSRYFEEGRRNGNIVYEYIPMDYAECQIQDKISDITISMKALDYLDMPELISTKKLVRMSEKEKEKYSQFKKEYVLSELDGLEVTAANAASLTNKLVQLSNGAVYSDDHMVVALHEQKLDALEDILESANGETVLVAYWFKHDLARIIGRLEKLKVKSRVLKTEEDIREWNKGNVPVGLLHPAGAGHGLNLQKGGHHLVWFGLTWSLELYQQTNARLWRQGQESETVVIQHIVTEGTIDEEILKALENKDAQQERLIEAVKAQVGGADG</sequence>
<accession>A0A239WS30</accession>
<dbReference type="InterPro" id="IPR038718">
    <property type="entry name" value="SNF2-like_sf"/>
</dbReference>
<dbReference type="InterPro" id="IPR000330">
    <property type="entry name" value="SNF2_N"/>
</dbReference>
<dbReference type="GO" id="GO:0016787">
    <property type="term" value="F:hydrolase activity"/>
    <property type="evidence" value="ECO:0007669"/>
    <property type="project" value="UniProtKB-KW"/>
</dbReference>
<proteinExistence type="predicted"/>
<dbReference type="Gene3D" id="3.40.50.10810">
    <property type="entry name" value="Tandem AAA-ATPase domain"/>
    <property type="match status" value="1"/>
</dbReference>
<evidence type="ECO:0000313" key="2">
    <source>
        <dbReference type="EMBL" id="SNV36733.1"/>
    </source>
</evidence>
<feature type="domain" description="Helicase ATP-binding" evidence="1">
    <location>
        <begin position="13"/>
        <end position="179"/>
    </location>
</feature>
<dbReference type="Gene3D" id="3.40.50.300">
    <property type="entry name" value="P-loop containing nucleotide triphosphate hydrolases"/>
    <property type="match status" value="1"/>
</dbReference>
<dbReference type="SUPFAM" id="SSF52540">
    <property type="entry name" value="P-loop containing nucleoside triphosphate hydrolases"/>
    <property type="match status" value="2"/>
</dbReference>
<dbReference type="InterPro" id="IPR014001">
    <property type="entry name" value="Helicase_ATP-bd"/>
</dbReference>
<dbReference type="KEGG" id="saco:SAME_00637"/>
<dbReference type="Proteomes" id="UP000215144">
    <property type="component" value="Chromosome 1"/>
</dbReference>
<name>A0A239WS30_STRAI</name>
<reference evidence="2 3" key="1">
    <citation type="submission" date="2017-06" db="EMBL/GenBank/DDBJ databases">
        <authorList>
            <consortium name="Pathogen Informatics"/>
        </authorList>
    </citation>
    <scope>NUCLEOTIDE SEQUENCE [LARGE SCALE GENOMIC DNA]</scope>
    <source>
        <strain evidence="2 3">NCTC11291</strain>
    </source>
</reference>
<dbReference type="RefSeq" id="WP_095121985.1">
    <property type="nucleotide sequence ID" value="NZ_LT906454.1"/>
</dbReference>
<dbReference type="Pfam" id="PF00176">
    <property type="entry name" value="SNF2-rel_dom"/>
    <property type="match status" value="1"/>
</dbReference>
<dbReference type="EMBL" id="LT906454">
    <property type="protein sequence ID" value="SNV36733.1"/>
    <property type="molecule type" value="Genomic_DNA"/>
</dbReference>